<evidence type="ECO:0000313" key="4">
    <source>
        <dbReference type="EMBL" id="SDL78275.1"/>
    </source>
</evidence>
<feature type="region of interest" description="Disordered" evidence="2">
    <location>
        <begin position="50"/>
        <end position="79"/>
    </location>
</feature>
<dbReference type="PANTHER" id="PTHR35848:SF6">
    <property type="entry name" value="CUPIN TYPE-2 DOMAIN-CONTAINING PROTEIN"/>
    <property type="match status" value="1"/>
</dbReference>
<dbReference type="AlphaFoldDB" id="A0A1G9MXC0"/>
<dbReference type="Proteomes" id="UP000198680">
    <property type="component" value="Unassembled WGS sequence"/>
</dbReference>
<dbReference type="InterPro" id="IPR051610">
    <property type="entry name" value="GPI/OXD"/>
</dbReference>
<accession>A0A1G9MXC0</accession>
<dbReference type="InterPro" id="IPR014710">
    <property type="entry name" value="RmlC-like_jellyroll"/>
</dbReference>
<evidence type="ECO:0000256" key="1">
    <source>
        <dbReference type="ARBA" id="ARBA00022723"/>
    </source>
</evidence>
<evidence type="ECO:0000259" key="3">
    <source>
        <dbReference type="Pfam" id="PF07883"/>
    </source>
</evidence>
<keyword evidence="1" id="KW-0479">Metal-binding</keyword>
<organism evidence="4 5">
    <name type="scientific">Geodermatophilus siccatus</name>
    <dbReference type="NCBI Taxonomy" id="1137991"/>
    <lineage>
        <taxon>Bacteria</taxon>
        <taxon>Bacillati</taxon>
        <taxon>Actinomycetota</taxon>
        <taxon>Actinomycetes</taxon>
        <taxon>Geodermatophilales</taxon>
        <taxon>Geodermatophilaceae</taxon>
        <taxon>Geodermatophilus</taxon>
    </lineage>
</organism>
<sequence length="197" mass="21120">MTVVTKRLVEIDDTDLEAARVALSTSTTEQTVGRALREAAASVGRRREVVWLPGGSPPTDQGSDERGGTVQPQVRHSDEVEPQVWDDPVRGEVSFRVLFSADRTPTSALYTGLTEVAPGGRLGLHRHGQAEVYHLVEGSGVVVLDGVEHPVTAGSAVFVPGNAEHGIRNTGEGPLRFVYAFATDSVDDVVYRFSDEG</sequence>
<dbReference type="PANTHER" id="PTHR35848">
    <property type="entry name" value="OXALATE-BINDING PROTEIN"/>
    <property type="match status" value="1"/>
</dbReference>
<dbReference type="GO" id="GO:0046872">
    <property type="term" value="F:metal ion binding"/>
    <property type="evidence" value="ECO:0007669"/>
    <property type="project" value="UniProtKB-KW"/>
</dbReference>
<dbReference type="Gene3D" id="2.60.120.10">
    <property type="entry name" value="Jelly Rolls"/>
    <property type="match status" value="1"/>
</dbReference>
<dbReference type="STRING" id="1137991.SAMN05660642_00795"/>
<dbReference type="Pfam" id="PF07883">
    <property type="entry name" value="Cupin_2"/>
    <property type="match status" value="1"/>
</dbReference>
<dbReference type="InterPro" id="IPR013096">
    <property type="entry name" value="Cupin_2"/>
</dbReference>
<feature type="domain" description="Cupin type-2" evidence="3">
    <location>
        <begin position="113"/>
        <end position="179"/>
    </location>
</feature>
<proteinExistence type="predicted"/>
<evidence type="ECO:0000313" key="5">
    <source>
        <dbReference type="Proteomes" id="UP000198680"/>
    </source>
</evidence>
<dbReference type="EMBL" id="FNHE01000002">
    <property type="protein sequence ID" value="SDL78275.1"/>
    <property type="molecule type" value="Genomic_DNA"/>
</dbReference>
<protein>
    <submittedName>
        <fullName evidence="4">Cupin domain-containing protein</fullName>
    </submittedName>
</protein>
<reference evidence="5" key="1">
    <citation type="submission" date="2016-10" db="EMBL/GenBank/DDBJ databases">
        <authorList>
            <person name="Varghese N."/>
            <person name="Submissions S."/>
        </authorList>
    </citation>
    <scope>NUCLEOTIDE SEQUENCE [LARGE SCALE GENOMIC DNA]</scope>
    <source>
        <strain evidence="5">DSM 45419</strain>
    </source>
</reference>
<keyword evidence="5" id="KW-1185">Reference proteome</keyword>
<gene>
    <name evidence="4" type="ORF">SAMN05660642_00795</name>
</gene>
<dbReference type="SUPFAM" id="SSF51182">
    <property type="entry name" value="RmlC-like cupins"/>
    <property type="match status" value="1"/>
</dbReference>
<dbReference type="InterPro" id="IPR011051">
    <property type="entry name" value="RmlC_Cupin_sf"/>
</dbReference>
<name>A0A1G9MXC0_9ACTN</name>
<evidence type="ECO:0000256" key="2">
    <source>
        <dbReference type="SAM" id="MobiDB-lite"/>
    </source>
</evidence>